<organism evidence="1 2">
    <name type="scientific">Deinococcus gobiensis (strain DSM 21396 / JCM 16679 / CGMCC 1.7299 / I-0)</name>
    <dbReference type="NCBI Taxonomy" id="745776"/>
    <lineage>
        <taxon>Bacteria</taxon>
        <taxon>Thermotogati</taxon>
        <taxon>Deinococcota</taxon>
        <taxon>Deinococci</taxon>
        <taxon>Deinococcales</taxon>
        <taxon>Deinococcaceae</taxon>
        <taxon>Deinococcus</taxon>
    </lineage>
</organism>
<dbReference type="OrthoDB" id="75636at2"/>
<dbReference type="HOGENOM" id="CLU_2116995_0_0_0"/>
<proteinExistence type="predicted"/>
<accession>H8H2E9</accession>
<evidence type="ECO:0000313" key="1">
    <source>
        <dbReference type="EMBL" id="AFD27696.1"/>
    </source>
</evidence>
<keyword evidence="1" id="KW-0614">Plasmid</keyword>
<evidence type="ECO:0000313" key="2">
    <source>
        <dbReference type="Proteomes" id="UP000007575"/>
    </source>
</evidence>
<geneLocation type="plasmid" evidence="1 2">
    <name>P2</name>
</geneLocation>
<keyword evidence="2" id="KW-1185">Reference proteome</keyword>
<gene>
    <name evidence="1" type="ordered locus">DGo_PB0427</name>
</gene>
<dbReference type="RefSeq" id="WP_014686788.1">
    <property type="nucleotide sequence ID" value="NC_017791.1"/>
</dbReference>
<reference evidence="1 2" key="1">
    <citation type="journal article" date="2012" name="PLoS ONE">
        <title>Genome sequence and transcriptome analysis of the radioresistant bacterium Deinococcus gobiensis: insights into the extreme environmental adaptations.</title>
        <authorList>
            <person name="Yuan M."/>
            <person name="Chen M."/>
            <person name="Zhang W."/>
            <person name="Lu W."/>
            <person name="Wang J."/>
            <person name="Yang M."/>
            <person name="Zhao P."/>
            <person name="Tang R."/>
            <person name="Li X."/>
            <person name="Hao Y."/>
            <person name="Zhou Z."/>
            <person name="Zhan Y."/>
            <person name="Yu H."/>
            <person name="Teng C."/>
            <person name="Yan Y."/>
            <person name="Ping S."/>
            <person name="Wang Y."/>
            <person name="Lin M."/>
        </authorList>
    </citation>
    <scope>NUCLEOTIDE SEQUENCE [LARGE SCALE GENOMIC DNA]</scope>
    <source>
        <strain evidence="2">DSM 21396 / JCM 16679 / CGMCC 1.7299 / I-0</strain>
        <plasmid evidence="1">P2</plasmid>
    </source>
</reference>
<name>H8H2E9_DEIGI</name>
<dbReference type="EMBL" id="CP002193">
    <property type="protein sequence ID" value="AFD27696.1"/>
    <property type="molecule type" value="Genomic_DNA"/>
</dbReference>
<dbReference type="AlphaFoldDB" id="H8H2E9"/>
<dbReference type="KEGG" id="dgo:DGo_PB0427"/>
<sequence length="125" mass="13498">MPPQHLTLIPVAPAGAELTFSLYGYTSRVVGKVNGEQVFRFDLSPTYAAPFDQVVHAAVRGEDASMMAPMWHAGVSSAGGVLTVHAQQTGQPTARADWTLGPEVTAELDPERAEWFITRFSTLRG</sequence>
<dbReference type="Proteomes" id="UP000007575">
    <property type="component" value="Plasmid P2"/>
</dbReference>
<protein>
    <submittedName>
        <fullName evidence="1">Uncharacterized protein</fullName>
    </submittedName>
</protein>